<name>A0A0F9EYE8_9ZZZZ</name>
<proteinExistence type="predicted"/>
<dbReference type="AlphaFoldDB" id="A0A0F9EYE8"/>
<sequence length="68" mass="7898">MVPWKTSRAPQENITLPAVLVEAVKEQQKQIDRLKNENRQLKLIAEPMDSLMQRVDKLETIRLASTKQ</sequence>
<evidence type="ECO:0000313" key="1">
    <source>
        <dbReference type="EMBL" id="KKL50045.1"/>
    </source>
</evidence>
<organism evidence="1">
    <name type="scientific">marine sediment metagenome</name>
    <dbReference type="NCBI Taxonomy" id="412755"/>
    <lineage>
        <taxon>unclassified sequences</taxon>
        <taxon>metagenomes</taxon>
        <taxon>ecological metagenomes</taxon>
    </lineage>
</organism>
<dbReference type="EMBL" id="LAZR01032740">
    <property type="protein sequence ID" value="KKL50045.1"/>
    <property type="molecule type" value="Genomic_DNA"/>
</dbReference>
<protein>
    <submittedName>
        <fullName evidence="1">Uncharacterized protein</fullName>
    </submittedName>
</protein>
<accession>A0A0F9EYE8</accession>
<comment type="caution">
    <text evidence="1">The sequence shown here is derived from an EMBL/GenBank/DDBJ whole genome shotgun (WGS) entry which is preliminary data.</text>
</comment>
<gene>
    <name evidence="1" type="ORF">LCGC14_2309450</name>
</gene>
<reference evidence="1" key="1">
    <citation type="journal article" date="2015" name="Nature">
        <title>Complex archaea that bridge the gap between prokaryotes and eukaryotes.</title>
        <authorList>
            <person name="Spang A."/>
            <person name="Saw J.H."/>
            <person name="Jorgensen S.L."/>
            <person name="Zaremba-Niedzwiedzka K."/>
            <person name="Martijn J."/>
            <person name="Lind A.E."/>
            <person name="van Eijk R."/>
            <person name="Schleper C."/>
            <person name="Guy L."/>
            <person name="Ettema T.J."/>
        </authorList>
    </citation>
    <scope>NUCLEOTIDE SEQUENCE</scope>
</reference>